<dbReference type="Gene3D" id="3.40.50.620">
    <property type="entry name" value="HUPs"/>
    <property type="match status" value="1"/>
</dbReference>
<keyword evidence="4" id="KW-0436">Ligase</keyword>
<comment type="catalytic activity">
    <reaction evidence="11">
        <text>L-aspartate + L-glutamine + ATP + H2O = L-asparagine + L-glutamate + AMP + diphosphate + H(+)</text>
        <dbReference type="Rhea" id="RHEA:12228"/>
        <dbReference type="ChEBI" id="CHEBI:15377"/>
        <dbReference type="ChEBI" id="CHEBI:15378"/>
        <dbReference type="ChEBI" id="CHEBI:29985"/>
        <dbReference type="ChEBI" id="CHEBI:29991"/>
        <dbReference type="ChEBI" id="CHEBI:30616"/>
        <dbReference type="ChEBI" id="CHEBI:33019"/>
        <dbReference type="ChEBI" id="CHEBI:58048"/>
        <dbReference type="ChEBI" id="CHEBI:58359"/>
        <dbReference type="ChEBI" id="CHEBI:456215"/>
        <dbReference type="EC" id="6.3.5.4"/>
    </reaction>
</comment>
<keyword evidence="6 12" id="KW-0547">Nucleotide-binding</keyword>
<dbReference type="EMBL" id="SNYM01000003">
    <property type="protein sequence ID" value="TDQ49715.1"/>
    <property type="molecule type" value="Genomic_DNA"/>
</dbReference>
<dbReference type="SUPFAM" id="SSF52402">
    <property type="entry name" value="Adenine nucleotide alpha hydrolases-like"/>
    <property type="match status" value="1"/>
</dbReference>
<keyword evidence="9" id="KW-0315">Glutamine amidotransferase</keyword>
<evidence type="ECO:0000256" key="8">
    <source>
        <dbReference type="ARBA" id="ARBA00022888"/>
    </source>
</evidence>
<gene>
    <name evidence="15" type="ORF">EV696_10384</name>
</gene>
<feature type="site" description="Important for beta-aspartyl-AMP intermediate formation" evidence="13">
    <location>
        <position position="334"/>
    </location>
</feature>
<proteinExistence type="inferred from homology"/>
<dbReference type="InterPro" id="IPR033738">
    <property type="entry name" value="AsnB_N"/>
</dbReference>
<evidence type="ECO:0000256" key="9">
    <source>
        <dbReference type="ARBA" id="ARBA00022962"/>
    </source>
</evidence>
<dbReference type="AlphaFoldDB" id="A0A4R6UW55"/>
<feature type="binding site" evidence="12">
    <location>
        <position position="256"/>
    </location>
    <ligand>
        <name>ATP</name>
        <dbReference type="ChEBI" id="CHEBI:30616"/>
    </ligand>
</feature>
<evidence type="ECO:0000256" key="1">
    <source>
        <dbReference type="ARBA" id="ARBA00005187"/>
    </source>
</evidence>
<dbReference type="GO" id="GO:0005524">
    <property type="term" value="F:ATP binding"/>
    <property type="evidence" value="ECO:0007669"/>
    <property type="project" value="UniProtKB-KW"/>
</dbReference>
<evidence type="ECO:0000313" key="15">
    <source>
        <dbReference type="EMBL" id="TDQ49715.1"/>
    </source>
</evidence>
<dbReference type="CDD" id="cd00712">
    <property type="entry name" value="AsnB"/>
    <property type="match status" value="1"/>
</dbReference>
<dbReference type="PANTHER" id="PTHR11772:SF23">
    <property type="entry name" value="ASPARAGINE SYNTHETASE [GLUTAMINE-HYDROLYZING]"/>
    <property type="match status" value="1"/>
</dbReference>
<dbReference type="Proteomes" id="UP000295375">
    <property type="component" value="Unassembled WGS sequence"/>
</dbReference>
<evidence type="ECO:0000256" key="12">
    <source>
        <dbReference type="PIRSR" id="PIRSR001589-2"/>
    </source>
</evidence>
<dbReference type="GO" id="GO:0006529">
    <property type="term" value="P:asparagine biosynthetic process"/>
    <property type="evidence" value="ECO:0007669"/>
    <property type="project" value="UniProtKB-KW"/>
</dbReference>
<accession>A0A4R6UW55</accession>
<dbReference type="GO" id="GO:0004066">
    <property type="term" value="F:asparagine synthase (glutamine-hydrolyzing) activity"/>
    <property type="evidence" value="ECO:0007669"/>
    <property type="project" value="UniProtKB-EC"/>
</dbReference>
<name>A0A4R6UW55_9GAMM</name>
<dbReference type="Pfam" id="PF00733">
    <property type="entry name" value="Asn_synthase"/>
    <property type="match status" value="2"/>
</dbReference>
<evidence type="ECO:0000259" key="14">
    <source>
        <dbReference type="PROSITE" id="PS51278"/>
    </source>
</evidence>
<feature type="binding site" evidence="12">
    <location>
        <position position="229"/>
    </location>
    <ligand>
        <name>ATP</name>
        <dbReference type="ChEBI" id="CHEBI:30616"/>
    </ligand>
</feature>
<feature type="domain" description="Glutamine amidotransferase type-2" evidence="14">
    <location>
        <begin position="2"/>
        <end position="185"/>
    </location>
</feature>
<dbReference type="PANTHER" id="PTHR11772">
    <property type="entry name" value="ASPARAGINE SYNTHETASE"/>
    <property type="match status" value="1"/>
</dbReference>
<evidence type="ECO:0000256" key="7">
    <source>
        <dbReference type="ARBA" id="ARBA00022840"/>
    </source>
</evidence>
<evidence type="ECO:0000256" key="3">
    <source>
        <dbReference type="ARBA" id="ARBA00012737"/>
    </source>
</evidence>
<dbReference type="EC" id="6.3.5.4" evidence="3"/>
<evidence type="ECO:0000256" key="6">
    <source>
        <dbReference type="ARBA" id="ARBA00022741"/>
    </source>
</evidence>
<comment type="caution">
    <text evidence="15">The sequence shown here is derived from an EMBL/GenBank/DDBJ whole genome shotgun (WGS) entry which is preliminary data.</text>
</comment>
<dbReference type="CDD" id="cd01991">
    <property type="entry name" value="Asn_synthase_B_C"/>
    <property type="match status" value="1"/>
</dbReference>
<evidence type="ECO:0000256" key="5">
    <source>
        <dbReference type="ARBA" id="ARBA00022605"/>
    </source>
</evidence>
<dbReference type="NCBIfam" id="NF006949">
    <property type="entry name" value="PRK09431.1"/>
    <property type="match status" value="1"/>
</dbReference>
<evidence type="ECO:0000256" key="13">
    <source>
        <dbReference type="PIRSR" id="PIRSR001589-3"/>
    </source>
</evidence>
<comment type="similarity">
    <text evidence="2">Belongs to the asparagine synthetase family.</text>
</comment>
<keyword evidence="8" id="KW-0061">Asparagine biosynthesis</keyword>
<dbReference type="SUPFAM" id="SSF56235">
    <property type="entry name" value="N-terminal nucleophile aminohydrolases (Ntn hydrolases)"/>
    <property type="match status" value="1"/>
</dbReference>
<dbReference type="InterPro" id="IPR029055">
    <property type="entry name" value="Ntn_hydrolases_N"/>
</dbReference>
<dbReference type="GO" id="GO:0005829">
    <property type="term" value="C:cytosol"/>
    <property type="evidence" value="ECO:0007669"/>
    <property type="project" value="TreeGrafter"/>
</dbReference>
<keyword evidence="5" id="KW-0028">Amino-acid biosynthesis</keyword>
<dbReference type="InterPro" id="IPR050795">
    <property type="entry name" value="Asn_Synthetase"/>
</dbReference>
<evidence type="ECO:0000256" key="4">
    <source>
        <dbReference type="ARBA" id="ARBA00022598"/>
    </source>
</evidence>
<dbReference type="PIRSF" id="PIRSF001589">
    <property type="entry name" value="Asn_synthetase_glu-h"/>
    <property type="match status" value="1"/>
</dbReference>
<dbReference type="PROSITE" id="PS51278">
    <property type="entry name" value="GATASE_TYPE_2"/>
    <property type="match status" value="1"/>
</dbReference>
<keyword evidence="7 12" id="KW-0067">ATP-binding</keyword>
<comment type="pathway">
    <text evidence="1">Amino-acid biosynthesis; L-asparagine biosynthesis; L-asparagine from L-aspartate (L-Gln route): step 1/1.</text>
</comment>
<dbReference type="InterPro" id="IPR017932">
    <property type="entry name" value="GATase_2_dom"/>
</dbReference>
<sequence length="529" mass="59401">MCGFVVDTGSPLPAPVFEQALARIAHRGPDQTSILAPDAQIKLGFVRLAIMDTSLAGQQPFVSDDGFRFALCNGEIYNHEAMRAVTPNHQYQSGSDCEVLLPLYQQFGIEGMLDRLDGEYAFVLYDAALKKFYAARDPIGIRPMFYGFENESGALMFASEAKALHPLCSDVYPFPPGHYFDGELLRPFIDVTATTSIIDSEAQALKHIRETLIEAVRKRLDADVPLGALLSGGLDSSLVCAIATDILKKPLTTFAVGLTEAPIDIKYARQVSEFIGSDHHEVYFTMDEVLPLLSDLIYQLETWDITTVRASVGMYLVCRYVREETPIRVLLTGEVSDELFGYKYTDFAPSPEAFQQESQKRVRELYAYDVLRADRCIAAHGLEARVPFSDQAFVQAVMAIDPVLKMNRHHTGKWLLRQAFADLQLLPETILWREKAAFSDAVGHGLVEQLKAYAEQKYSDQDVQRAALRYAYKSPISKEALLYRDLFEQHFPERAGWIPDFWLPNQSWQHCNVTDPSARLLPNYGLSGS</sequence>
<dbReference type="Gene3D" id="3.60.20.10">
    <property type="entry name" value="Glutamine Phosphoribosylpyrophosphate, subunit 1, domain 1"/>
    <property type="match status" value="1"/>
</dbReference>
<feature type="binding site" evidence="12">
    <location>
        <position position="96"/>
    </location>
    <ligand>
        <name>L-glutamine</name>
        <dbReference type="ChEBI" id="CHEBI:58359"/>
    </ligand>
</feature>
<evidence type="ECO:0000256" key="11">
    <source>
        <dbReference type="ARBA" id="ARBA00048741"/>
    </source>
</evidence>
<dbReference type="OrthoDB" id="9763290at2"/>
<dbReference type="InterPro" id="IPR014729">
    <property type="entry name" value="Rossmann-like_a/b/a_fold"/>
</dbReference>
<evidence type="ECO:0000256" key="10">
    <source>
        <dbReference type="ARBA" id="ARBA00030234"/>
    </source>
</evidence>
<dbReference type="InterPro" id="IPR006426">
    <property type="entry name" value="Asn_synth_AEB"/>
</dbReference>
<evidence type="ECO:0000313" key="16">
    <source>
        <dbReference type="Proteomes" id="UP000295375"/>
    </source>
</evidence>
<organism evidence="15 16">
    <name type="scientific">Permianibacter aggregans</name>
    <dbReference type="NCBI Taxonomy" id="1510150"/>
    <lineage>
        <taxon>Bacteria</taxon>
        <taxon>Pseudomonadati</taxon>
        <taxon>Pseudomonadota</taxon>
        <taxon>Gammaproteobacteria</taxon>
        <taxon>Pseudomonadales</taxon>
        <taxon>Pseudomonadaceae</taxon>
        <taxon>Permianibacter</taxon>
    </lineage>
</organism>
<dbReference type="InterPro" id="IPR001962">
    <property type="entry name" value="Asn_synthase"/>
</dbReference>
<dbReference type="Pfam" id="PF13537">
    <property type="entry name" value="GATase_7"/>
    <property type="match status" value="1"/>
</dbReference>
<protein>
    <recommendedName>
        <fullName evidence="3">asparagine synthase (glutamine-hydrolyzing)</fullName>
        <ecNumber evidence="3">6.3.5.4</ecNumber>
    </recommendedName>
    <alternativeName>
        <fullName evidence="10">Glutamine-dependent asparagine synthetase</fullName>
    </alternativeName>
</protein>
<evidence type="ECO:0000256" key="2">
    <source>
        <dbReference type="ARBA" id="ARBA00005752"/>
    </source>
</evidence>
<keyword evidence="16" id="KW-1185">Reference proteome</keyword>
<reference evidence="15 16" key="1">
    <citation type="submission" date="2019-03" db="EMBL/GenBank/DDBJ databases">
        <title>Genomic Encyclopedia of Type Strains, Phase IV (KMG-IV): sequencing the most valuable type-strain genomes for metagenomic binning, comparative biology and taxonomic classification.</title>
        <authorList>
            <person name="Goeker M."/>
        </authorList>
    </citation>
    <scope>NUCLEOTIDE SEQUENCE [LARGE SCALE GENOMIC DNA]</scope>
    <source>
        <strain evidence="15 16">DSM 103792</strain>
    </source>
</reference>